<dbReference type="OrthoDB" id="8066856at2759"/>
<evidence type="ECO:0000313" key="1">
    <source>
        <dbReference type="EMBL" id="GBL55543.1"/>
    </source>
</evidence>
<keyword evidence="2" id="KW-1185">Reference proteome</keyword>
<comment type="caution">
    <text evidence="1">The sequence shown here is derived from an EMBL/GenBank/DDBJ whole genome shotgun (WGS) entry which is preliminary data.</text>
</comment>
<dbReference type="AlphaFoldDB" id="A0A4Y1ZKT7"/>
<accession>A0A4Y1ZKT7</accession>
<organism evidence="1 2">
    <name type="scientific">Araneus ventricosus</name>
    <name type="common">Orbweaver spider</name>
    <name type="synonym">Epeira ventricosa</name>
    <dbReference type="NCBI Taxonomy" id="182803"/>
    <lineage>
        <taxon>Eukaryota</taxon>
        <taxon>Metazoa</taxon>
        <taxon>Ecdysozoa</taxon>
        <taxon>Arthropoda</taxon>
        <taxon>Chelicerata</taxon>
        <taxon>Arachnida</taxon>
        <taxon>Araneae</taxon>
        <taxon>Araneomorphae</taxon>
        <taxon>Entelegynae</taxon>
        <taxon>Araneoidea</taxon>
        <taxon>Araneidae</taxon>
        <taxon>Araneus</taxon>
    </lineage>
</organism>
<name>A0A4Y1ZKT7_ARAVE</name>
<gene>
    <name evidence="1" type="ORF">AVEN_89606_1</name>
</gene>
<dbReference type="Proteomes" id="UP000499080">
    <property type="component" value="Unassembled WGS sequence"/>
</dbReference>
<protein>
    <submittedName>
        <fullName evidence="1">Uncharacterized protein</fullName>
    </submittedName>
</protein>
<sequence>MDDSVNASKLAKKITVADAVEWSKSAWRFGFGFDGVEYDQKALECEDNLYCFDDLSDNSEEHLIENVVAQ</sequence>
<reference evidence="1 2" key="1">
    <citation type="journal article" date="2019" name="Sci. Rep.">
        <title>Orb-weaving spider Araneus ventricosus genome elucidates the spidroin gene catalogue.</title>
        <authorList>
            <person name="Kono N."/>
            <person name="Nakamura H."/>
            <person name="Ohtoshi R."/>
            <person name="Moran D.A.P."/>
            <person name="Shinohara A."/>
            <person name="Yoshida Y."/>
            <person name="Fujiwara M."/>
            <person name="Mori M."/>
            <person name="Tomita M."/>
            <person name="Arakawa K."/>
        </authorList>
    </citation>
    <scope>NUCLEOTIDE SEQUENCE [LARGE SCALE GENOMIC DNA]</scope>
</reference>
<dbReference type="EMBL" id="BGPR01150762">
    <property type="protein sequence ID" value="GBL55543.1"/>
    <property type="molecule type" value="Genomic_DNA"/>
</dbReference>
<proteinExistence type="predicted"/>
<evidence type="ECO:0000313" key="2">
    <source>
        <dbReference type="Proteomes" id="UP000499080"/>
    </source>
</evidence>
<feature type="non-terminal residue" evidence="1">
    <location>
        <position position="70"/>
    </location>
</feature>